<dbReference type="Proteomes" id="UP000029538">
    <property type="component" value="Unassembled WGS sequence"/>
</dbReference>
<evidence type="ECO:0000313" key="1">
    <source>
        <dbReference type="EMBL" id="KGF50325.1"/>
    </source>
</evidence>
<accession>A0A096AUA3</accession>
<name>A0A096AUA3_9BACT</name>
<comment type="caution">
    <text evidence="1">The sequence shown here is derived from an EMBL/GenBank/DDBJ whole genome shotgun (WGS) entry which is preliminary data.</text>
</comment>
<dbReference type="RefSeq" id="WP_036882155.1">
    <property type="nucleotide sequence ID" value="NZ_JRNR01000004.1"/>
</dbReference>
<gene>
    <name evidence="1" type="ORF">HMPREF0654_01170</name>
</gene>
<organism evidence="1 2">
    <name type="scientific">Prevotella disiens DNF00882</name>
    <dbReference type="NCBI Taxonomy" id="1401075"/>
    <lineage>
        <taxon>Bacteria</taxon>
        <taxon>Pseudomonadati</taxon>
        <taxon>Bacteroidota</taxon>
        <taxon>Bacteroidia</taxon>
        <taxon>Bacteroidales</taxon>
        <taxon>Prevotellaceae</taxon>
        <taxon>Prevotella</taxon>
    </lineage>
</organism>
<proteinExistence type="predicted"/>
<dbReference type="AlphaFoldDB" id="A0A096AUA3"/>
<evidence type="ECO:0000313" key="2">
    <source>
        <dbReference type="Proteomes" id="UP000029538"/>
    </source>
</evidence>
<dbReference type="EMBL" id="JRNR01000004">
    <property type="protein sequence ID" value="KGF50325.1"/>
    <property type="molecule type" value="Genomic_DNA"/>
</dbReference>
<reference evidence="1 2" key="1">
    <citation type="submission" date="2014-07" db="EMBL/GenBank/DDBJ databases">
        <authorList>
            <person name="McCorrison J."/>
            <person name="Sanka R."/>
            <person name="Torralba M."/>
            <person name="Gillis M."/>
            <person name="Haft D.H."/>
            <person name="Methe B."/>
            <person name="Sutton G."/>
            <person name="Nelson K.E."/>
        </authorList>
    </citation>
    <scope>NUCLEOTIDE SEQUENCE [LARGE SCALE GENOMIC DNA]</scope>
    <source>
        <strain evidence="1 2">DNF00882</strain>
    </source>
</reference>
<sequence length="262" mass="29899">MKTTNEKNAQSVSSETTQMINVANQVTNEGINVEDATTTKGCKTNCSQSEPVESPKKRLLNLIEKKTGLNFESSNEYNEFYKTFAALKDANEGAFFAALTSVKKQWEDANKKEIERVENVAPVEFFEGLQNDNEIKNLLNDVFCGSFDYKNIIEGNYIICYCSEPKDNDNESINIITLKKLDLFGKEHAQTVYYKKLSCTRSNYLRAIRGYSFYLEGEKRLKNQLNKANSAFNDLRNIVHTLRDNGASVDDIIEKVKDSFFY</sequence>
<protein>
    <submittedName>
        <fullName evidence="1">Uncharacterized protein</fullName>
    </submittedName>
</protein>